<evidence type="ECO:0000256" key="1">
    <source>
        <dbReference type="SAM" id="MobiDB-lite"/>
    </source>
</evidence>
<feature type="region of interest" description="Disordered" evidence="1">
    <location>
        <begin position="172"/>
        <end position="212"/>
    </location>
</feature>
<feature type="region of interest" description="Disordered" evidence="1">
    <location>
        <begin position="1"/>
        <end position="21"/>
    </location>
</feature>
<gene>
    <name evidence="2" type="ORF">g.50036</name>
</gene>
<dbReference type="AlphaFoldDB" id="A0A1B6EQ21"/>
<feature type="non-terminal residue" evidence="2">
    <location>
        <position position="248"/>
    </location>
</feature>
<protein>
    <submittedName>
        <fullName evidence="2">Uncharacterized protein</fullName>
    </submittedName>
</protein>
<evidence type="ECO:0000313" key="2">
    <source>
        <dbReference type="EMBL" id="JAS39913.1"/>
    </source>
</evidence>
<reference evidence="2" key="1">
    <citation type="submission" date="2015-11" db="EMBL/GenBank/DDBJ databases">
        <title>De novo transcriptome assembly of four potential Pierce s Disease insect vectors from Arizona vineyards.</title>
        <authorList>
            <person name="Tassone E.E."/>
        </authorList>
    </citation>
    <scope>NUCLEOTIDE SEQUENCE</scope>
</reference>
<name>A0A1B6EQ21_9HEMI</name>
<feature type="region of interest" description="Disordered" evidence="1">
    <location>
        <begin position="70"/>
        <end position="90"/>
    </location>
</feature>
<feature type="compositionally biased region" description="Low complexity" evidence="1">
    <location>
        <begin position="127"/>
        <end position="150"/>
    </location>
</feature>
<proteinExistence type="predicted"/>
<organism evidence="2">
    <name type="scientific">Cuerna arida</name>
    <dbReference type="NCBI Taxonomy" id="1464854"/>
    <lineage>
        <taxon>Eukaryota</taxon>
        <taxon>Metazoa</taxon>
        <taxon>Ecdysozoa</taxon>
        <taxon>Arthropoda</taxon>
        <taxon>Hexapoda</taxon>
        <taxon>Insecta</taxon>
        <taxon>Pterygota</taxon>
        <taxon>Neoptera</taxon>
        <taxon>Paraneoptera</taxon>
        <taxon>Hemiptera</taxon>
        <taxon>Auchenorrhyncha</taxon>
        <taxon>Membracoidea</taxon>
        <taxon>Cicadellidae</taxon>
        <taxon>Cicadellinae</taxon>
        <taxon>Proconiini</taxon>
        <taxon>Cuerna</taxon>
    </lineage>
</organism>
<accession>A0A1B6EQ21</accession>
<feature type="region of interest" description="Disordered" evidence="1">
    <location>
        <begin position="127"/>
        <end position="154"/>
    </location>
</feature>
<feature type="compositionally biased region" description="Low complexity" evidence="1">
    <location>
        <begin position="187"/>
        <end position="212"/>
    </location>
</feature>
<feature type="compositionally biased region" description="Low complexity" evidence="1">
    <location>
        <begin position="74"/>
        <end position="89"/>
    </location>
</feature>
<feature type="non-terminal residue" evidence="2">
    <location>
        <position position="1"/>
    </location>
</feature>
<dbReference type="EMBL" id="GECZ01029856">
    <property type="protein sequence ID" value="JAS39913.1"/>
    <property type="molecule type" value="Transcribed_RNA"/>
</dbReference>
<sequence length="248" mass="28662">NFRPALNASELRPPPPDYKTSTNMLQQQRLTLMQQPQHLQHPQSQPQTQQRFQLINVNAQQNVTDKRLCPNTVPQQQSQPRPSLQQSQPTEHYQNLNNVLIPTKCQQNVNYGNSVQVNNYLQSQSQSQSQSSFVHHQQQQKYLEQHQQQQLSNDNQKLTQYQSMALSSMSVPNMYKQPSHPLPSNQPNPQSSKGYLNNTNQSPNTTNNSLNLMNSHRNRCQLLQNNPNFQPQVIGTQFQQQQQQQICT</sequence>